<evidence type="ECO:0000256" key="5">
    <source>
        <dbReference type="ARBA" id="ARBA00023237"/>
    </source>
</evidence>
<dbReference type="InterPro" id="IPR000184">
    <property type="entry name" value="Bac_surfAg_D15"/>
</dbReference>
<dbReference type="PROSITE" id="PS51779">
    <property type="entry name" value="POTRA"/>
    <property type="match status" value="2"/>
</dbReference>
<reference evidence="7 8" key="2">
    <citation type="submission" date="2019-05" db="EMBL/GenBank/DDBJ databases">
        <authorList>
            <person name="Suflita J.M."/>
            <person name="Marks C.R."/>
        </authorList>
    </citation>
    <scope>NUCLEOTIDE SEQUENCE [LARGE SCALE GENOMIC DNA]</scope>
    <source>
        <strain evidence="7 8">ALDC</strain>
    </source>
</reference>
<name>A0A4P8L4D3_9BACT</name>
<keyword evidence="4" id="KW-0472">Membrane</keyword>
<sequence>MAGESALKRTGKRFLAWTPAAFRTGKFQTVPFLIVLFFVGLAVWDAAVAASHAEKTSEERPVVRFVQFNGVDSLSPSEIKKIMKTREKRFRWFGGSPLDPEVLEEDLRRIERYYQSQGFYDARVVSHKLTPLVGGEVILEIAIEEGDPLVVSSVRLTINGQTTGPWHDDVIALMPLKPGDRFTTSGYRDIEKVLLRFFAEWGYPKTEVSLKARLDKGAHRAEVEAAVNTGAVCRFGPVTIEGNHRVDDAIILRELTLREGDRFKASKIQESQKRLFDLRLFQFVDLQVKGLEGEQTDLPIHILVKEAKKQTVRFGVGYGSEDRLRAQLGHEIRNFLGDARSLQLNAKASSLVQLVEGRFIQPYPLSLRNTSFVATGGVTREDQEAFENEKIYVSSQLDHGLFDRVQVHVGHRLEMNRLLDVSAVAADDDVDQEREEYYISSIFGGLSYRVLDDPLNPTRGVQFINTAEWGSRGLGSEVDFVKLTLEGRGYVPLERFGVMALRLRWGGIRELEDTSRVPVFKRFFSGGSNSVRGYPYQQLGPLDRDGDPYGGLTLVEGNADWRFPIRNSWEGVLFFDFGNVYKQSYEIVMDELKYTVGGGLRYQTPIGPVRLDVGYQLNPPDDPPFNRYQIHVSIGQAF</sequence>
<dbReference type="InterPro" id="IPR034746">
    <property type="entry name" value="POTRA"/>
</dbReference>
<proteinExistence type="predicted"/>
<dbReference type="Proteomes" id="UP000298602">
    <property type="component" value="Chromosome"/>
</dbReference>
<evidence type="ECO:0000256" key="1">
    <source>
        <dbReference type="ARBA" id="ARBA00004370"/>
    </source>
</evidence>
<evidence type="ECO:0000259" key="6">
    <source>
        <dbReference type="PROSITE" id="PS51779"/>
    </source>
</evidence>
<dbReference type="PANTHER" id="PTHR12815">
    <property type="entry name" value="SORTING AND ASSEMBLY MACHINERY SAMM50 PROTEIN FAMILY MEMBER"/>
    <property type="match status" value="1"/>
</dbReference>
<reference evidence="7 8" key="1">
    <citation type="submission" date="2019-05" db="EMBL/GenBank/DDBJ databases">
        <title>The Complete Genome Sequence of the n-alkane-degrading Desulfoglaeba alkanexedens ALDC reveals multiple alkylsuccinate synthase gene clusters.</title>
        <authorList>
            <person name="Callaghan A.V."/>
            <person name="Davidova I.A."/>
            <person name="Duncan K.E."/>
            <person name="Morris B."/>
            <person name="McInerney M.J."/>
        </authorList>
    </citation>
    <scope>NUCLEOTIDE SEQUENCE [LARGE SCALE GENOMIC DNA]</scope>
    <source>
        <strain evidence="7 8">ALDC</strain>
    </source>
</reference>
<dbReference type="InterPro" id="IPR010827">
    <property type="entry name" value="BamA/TamA_POTRA"/>
</dbReference>
<dbReference type="InterPro" id="IPR039910">
    <property type="entry name" value="D15-like"/>
</dbReference>
<gene>
    <name evidence="7" type="ORF">FDQ92_11970</name>
</gene>
<keyword evidence="5" id="KW-0998">Cell outer membrane</keyword>
<dbReference type="GO" id="GO:0019867">
    <property type="term" value="C:outer membrane"/>
    <property type="evidence" value="ECO:0007669"/>
    <property type="project" value="InterPro"/>
</dbReference>
<dbReference type="EMBL" id="CP040098">
    <property type="protein sequence ID" value="QCQ22827.1"/>
    <property type="molecule type" value="Genomic_DNA"/>
</dbReference>
<dbReference type="OrthoDB" id="9814535at2"/>
<feature type="domain" description="POTRA" evidence="6">
    <location>
        <begin position="233"/>
        <end position="307"/>
    </location>
</feature>
<dbReference type="AlphaFoldDB" id="A0A4P8L4D3"/>
<dbReference type="PANTHER" id="PTHR12815:SF47">
    <property type="entry name" value="TRANSLOCATION AND ASSEMBLY MODULE SUBUNIT TAMA"/>
    <property type="match status" value="1"/>
</dbReference>
<dbReference type="Pfam" id="PF01103">
    <property type="entry name" value="Omp85"/>
    <property type="match status" value="1"/>
</dbReference>
<keyword evidence="2" id="KW-0812">Transmembrane</keyword>
<keyword evidence="8" id="KW-1185">Reference proteome</keyword>
<evidence type="ECO:0000313" key="7">
    <source>
        <dbReference type="EMBL" id="QCQ22827.1"/>
    </source>
</evidence>
<dbReference type="Gene3D" id="3.10.20.310">
    <property type="entry name" value="membrane protein fhac"/>
    <property type="match status" value="2"/>
</dbReference>
<dbReference type="KEGG" id="dax:FDQ92_11970"/>
<keyword evidence="3" id="KW-0732">Signal</keyword>
<accession>A0A4P8L4D3</accession>
<feature type="domain" description="POTRA" evidence="6">
    <location>
        <begin position="61"/>
        <end position="146"/>
    </location>
</feature>
<evidence type="ECO:0000313" key="8">
    <source>
        <dbReference type="Proteomes" id="UP000298602"/>
    </source>
</evidence>
<organism evidence="7 8">
    <name type="scientific">Desulfoglaeba alkanexedens ALDC</name>
    <dbReference type="NCBI Taxonomy" id="980445"/>
    <lineage>
        <taxon>Bacteria</taxon>
        <taxon>Pseudomonadati</taxon>
        <taxon>Thermodesulfobacteriota</taxon>
        <taxon>Syntrophobacteria</taxon>
        <taxon>Syntrophobacterales</taxon>
        <taxon>Syntrophobacteraceae</taxon>
        <taxon>Desulfoglaeba</taxon>
    </lineage>
</organism>
<evidence type="ECO:0000256" key="2">
    <source>
        <dbReference type="ARBA" id="ARBA00022692"/>
    </source>
</evidence>
<evidence type="ECO:0000256" key="3">
    <source>
        <dbReference type="ARBA" id="ARBA00022729"/>
    </source>
</evidence>
<evidence type="ECO:0000256" key="4">
    <source>
        <dbReference type="ARBA" id="ARBA00023136"/>
    </source>
</evidence>
<dbReference type="Gene3D" id="2.40.160.50">
    <property type="entry name" value="membrane protein fhac: a member of the omp85/tpsb transporter family"/>
    <property type="match status" value="1"/>
</dbReference>
<comment type="subcellular location">
    <subcellularLocation>
        <location evidence="1">Membrane</location>
    </subcellularLocation>
</comment>
<protein>
    <recommendedName>
        <fullName evidence="6">POTRA domain-containing protein</fullName>
    </recommendedName>
</protein>
<dbReference type="Pfam" id="PF07244">
    <property type="entry name" value="POTRA"/>
    <property type="match status" value="2"/>
</dbReference>